<reference evidence="3" key="1">
    <citation type="submission" date="2019-07" db="EMBL/GenBank/DDBJ databases">
        <title>De Novo Assembly of kiwifruit Actinidia rufa.</title>
        <authorList>
            <person name="Sugita-Konishi S."/>
            <person name="Sato K."/>
            <person name="Mori E."/>
            <person name="Abe Y."/>
            <person name="Kisaki G."/>
            <person name="Hamano K."/>
            <person name="Suezawa K."/>
            <person name="Otani M."/>
            <person name="Fukuda T."/>
            <person name="Manabe T."/>
            <person name="Gomi K."/>
            <person name="Tabuchi M."/>
            <person name="Akimitsu K."/>
            <person name="Kataoka I."/>
        </authorList>
    </citation>
    <scope>NUCLEOTIDE SEQUENCE [LARGE SCALE GENOMIC DNA]</scope>
    <source>
        <strain evidence="3">cv. Fuchu</strain>
    </source>
</reference>
<dbReference type="PANTHER" id="PTHR32370">
    <property type="entry name" value="OS12G0117600 PROTEIN"/>
    <property type="match status" value="1"/>
</dbReference>
<evidence type="ECO:0000256" key="1">
    <source>
        <dbReference type="ARBA" id="ARBA00004906"/>
    </source>
</evidence>
<dbReference type="Proteomes" id="UP000585474">
    <property type="component" value="Unassembled WGS sequence"/>
</dbReference>
<dbReference type="OrthoDB" id="1746010at2759"/>
<sequence length="236" mass="26530">MLGRRPPPLLLHRPSFCHDIKLMLDEVQVNPEHFIWCPCEELDVCFQDSNELDSLLLFHVRANKKIGYLNTTWTPCLTCPSCSSELVGPRKTSRLYNSPSYAPFPHGRHTTTAGFASWDPFPLGEFPLLSLSRVMERLIAEAYTEGEEGCIIKLSDVPCGPKTFKLLAKFCYGVKLELTSSNVMYIRCAAFQTCDNILPHAEELHVIKRCIESATKASTDPKVFGRVPEVVYCGMA</sequence>
<protein>
    <recommendedName>
        <fullName evidence="4">BTB/POZ domain-containing protein</fullName>
    </recommendedName>
</protein>
<name>A0A7J0E1Q7_9ERIC</name>
<dbReference type="AlphaFoldDB" id="A0A7J0E1Q7"/>
<comment type="caution">
    <text evidence="2">The sequence shown here is derived from an EMBL/GenBank/DDBJ whole genome shotgun (WGS) entry which is preliminary data.</text>
</comment>
<evidence type="ECO:0000313" key="3">
    <source>
        <dbReference type="Proteomes" id="UP000585474"/>
    </source>
</evidence>
<dbReference type="InterPro" id="IPR011333">
    <property type="entry name" value="SKP1/BTB/POZ_sf"/>
</dbReference>
<organism evidence="2 3">
    <name type="scientific">Actinidia rufa</name>
    <dbReference type="NCBI Taxonomy" id="165716"/>
    <lineage>
        <taxon>Eukaryota</taxon>
        <taxon>Viridiplantae</taxon>
        <taxon>Streptophyta</taxon>
        <taxon>Embryophyta</taxon>
        <taxon>Tracheophyta</taxon>
        <taxon>Spermatophyta</taxon>
        <taxon>Magnoliopsida</taxon>
        <taxon>eudicotyledons</taxon>
        <taxon>Gunneridae</taxon>
        <taxon>Pentapetalae</taxon>
        <taxon>asterids</taxon>
        <taxon>Ericales</taxon>
        <taxon>Actinidiaceae</taxon>
        <taxon>Actinidia</taxon>
    </lineage>
</organism>
<comment type="pathway">
    <text evidence="1">Protein modification; protein ubiquitination.</text>
</comment>
<evidence type="ECO:0000313" key="2">
    <source>
        <dbReference type="EMBL" id="GFS46246.1"/>
    </source>
</evidence>
<dbReference type="SUPFAM" id="SSF54695">
    <property type="entry name" value="POZ domain"/>
    <property type="match status" value="1"/>
</dbReference>
<dbReference type="EMBL" id="BJWL01000465">
    <property type="protein sequence ID" value="GFS46246.1"/>
    <property type="molecule type" value="Genomic_DNA"/>
</dbReference>
<proteinExistence type="predicted"/>
<gene>
    <name evidence="2" type="ORF">Acr_00g0101040</name>
</gene>
<evidence type="ECO:0008006" key="4">
    <source>
        <dbReference type="Google" id="ProtNLM"/>
    </source>
</evidence>
<keyword evidence="3" id="KW-1185">Reference proteome</keyword>
<dbReference type="InterPro" id="IPR043454">
    <property type="entry name" value="NPH3/RPT2-like"/>
</dbReference>
<accession>A0A7J0E1Q7</accession>